<dbReference type="InterPro" id="IPR048279">
    <property type="entry name" value="MdtK-like"/>
</dbReference>
<dbReference type="GO" id="GO:0005886">
    <property type="term" value="C:plasma membrane"/>
    <property type="evidence" value="ECO:0007669"/>
    <property type="project" value="UniProtKB-SubCell"/>
</dbReference>
<organism evidence="15 17">
    <name type="scientific">Acutalibacter muris</name>
    <dbReference type="NCBI Taxonomy" id="1796620"/>
    <lineage>
        <taxon>Bacteria</taxon>
        <taxon>Bacillati</taxon>
        <taxon>Bacillota</taxon>
        <taxon>Clostridia</taxon>
        <taxon>Eubacteriales</taxon>
        <taxon>Acutalibacteraceae</taxon>
        <taxon>Acutalibacter</taxon>
    </lineage>
</organism>
<dbReference type="InterPro" id="IPR002528">
    <property type="entry name" value="MATE_fam"/>
</dbReference>
<evidence type="ECO:0000256" key="5">
    <source>
        <dbReference type="ARBA" id="ARBA00022448"/>
    </source>
</evidence>
<reference evidence="14" key="1">
    <citation type="journal article" date="2017" name="Genome Announc.">
        <title>High-Quality Whole-Genome Sequences of the Oligo-Mouse-Microbiota Bacterial Community.</title>
        <authorList>
            <person name="Garzetti D."/>
            <person name="Brugiroux S."/>
            <person name="Bunk B."/>
            <person name="Pukall R."/>
            <person name="McCoy K.D."/>
            <person name="Macpherson A.J."/>
            <person name="Stecher B."/>
        </authorList>
    </citation>
    <scope>NUCLEOTIDE SEQUENCE</scope>
    <source>
        <strain evidence="14">KB18</strain>
    </source>
</reference>
<evidence type="ECO:0000256" key="8">
    <source>
        <dbReference type="ARBA" id="ARBA00022692"/>
    </source>
</evidence>
<dbReference type="Proteomes" id="UP000596035">
    <property type="component" value="Chromosome"/>
</dbReference>
<dbReference type="Proteomes" id="UP000196710">
    <property type="component" value="Chromosome"/>
</dbReference>
<evidence type="ECO:0000313" key="14">
    <source>
        <dbReference type="EMBL" id="ASB42354.1"/>
    </source>
</evidence>
<evidence type="ECO:0000313" key="16">
    <source>
        <dbReference type="Proteomes" id="UP000196710"/>
    </source>
</evidence>
<evidence type="ECO:0000256" key="7">
    <source>
        <dbReference type="ARBA" id="ARBA00022475"/>
    </source>
</evidence>
<dbReference type="KEGG" id="amur:ADH66_17865"/>
<keyword evidence="8 13" id="KW-0812">Transmembrane</keyword>
<keyword evidence="7" id="KW-1003">Cell membrane</keyword>
<accession>A0A1Z2XV92</accession>
<keyword evidence="16" id="KW-1185">Reference proteome</keyword>
<evidence type="ECO:0000313" key="15">
    <source>
        <dbReference type="EMBL" id="QQR31637.1"/>
    </source>
</evidence>
<feature type="transmembrane region" description="Helical" evidence="13">
    <location>
        <begin position="364"/>
        <end position="384"/>
    </location>
</feature>
<evidence type="ECO:0000256" key="11">
    <source>
        <dbReference type="ARBA" id="ARBA00023136"/>
    </source>
</evidence>
<comment type="similarity">
    <text evidence="3">Belongs to the multi antimicrobial extrusion (MATE) (TC 2.A.66.1) family.</text>
</comment>
<feature type="transmembrane region" description="Helical" evidence="13">
    <location>
        <begin position="199"/>
        <end position="222"/>
    </location>
</feature>
<feature type="transmembrane region" description="Helical" evidence="13">
    <location>
        <begin position="396"/>
        <end position="413"/>
    </location>
</feature>
<proteinExistence type="inferred from homology"/>
<evidence type="ECO:0000256" key="10">
    <source>
        <dbReference type="ARBA" id="ARBA00023065"/>
    </source>
</evidence>
<dbReference type="CDD" id="cd13138">
    <property type="entry name" value="MATE_yoeA_like"/>
    <property type="match status" value="1"/>
</dbReference>
<keyword evidence="5" id="KW-0813">Transport</keyword>
<gene>
    <name evidence="14" type="ORF">ADH66_17865</name>
    <name evidence="15" type="ORF">I5Q82_08275</name>
</gene>
<evidence type="ECO:0000256" key="4">
    <source>
        <dbReference type="ARBA" id="ARBA00020268"/>
    </source>
</evidence>
<dbReference type="RefSeq" id="WP_066537995.1">
    <property type="nucleotide sequence ID" value="NZ_CP021422.1"/>
</dbReference>
<keyword evidence="10" id="KW-0406">Ion transport</keyword>
<evidence type="ECO:0000256" key="9">
    <source>
        <dbReference type="ARBA" id="ARBA00022989"/>
    </source>
</evidence>
<dbReference type="PANTHER" id="PTHR43298:SF2">
    <property type="entry name" value="FMN_FAD EXPORTER YEEO-RELATED"/>
    <property type="match status" value="1"/>
</dbReference>
<protein>
    <recommendedName>
        <fullName evidence="4">Probable multidrug resistance protein NorM</fullName>
    </recommendedName>
    <alternativeName>
        <fullName evidence="12">Multidrug-efflux transporter</fullName>
    </alternativeName>
</protein>
<reference evidence="15 17" key="3">
    <citation type="submission" date="2020-11" db="EMBL/GenBank/DDBJ databases">
        <title>Closed and high quality bacterial genomes of the OMM12 community.</title>
        <authorList>
            <person name="Marbouty M."/>
            <person name="Lamy-Besnier Q."/>
            <person name="Debarbieux L."/>
            <person name="Koszul R."/>
        </authorList>
    </citation>
    <scope>NUCLEOTIDE SEQUENCE [LARGE SCALE GENOMIC DNA]</scope>
    <source>
        <strain evidence="15 17">KB18</strain>
    </source>
</reference>
<keyword evidence="9 13" id="KW-1133">Transmembrane helix</keyword>
<evidence type="ECO:0000256" key="6">
    <source>
        <dbReference type="ARBA" id="ARBA00022449"/>
    </source>
</evidence>
<evidence type="ECO:0000256" key="1">
    <source>
        <dbReference type="ARBA" id="ARBA00003408"/>
    </source>
</evidence>
<reference evidence="16" key="2">
    <citation type="submission" date="2017-05" db="EMBL/GenBank/DDBJ databases">
        <title>Improved OligoMM genomes.</title>
        <authorList>
            <person name="Garzetti D."/>
        </authorList>
    </citation>
    <scope>NUCLEOTIDE SEQUENCE [LARGE SCALE GENOMIC DNA]</scope>
    <source>
        <strain evidence="16">KB18</strain>
    </source>
</reference>
<dbReference type="GO" id="GO:0006811">
    <property type="term" value="P:monoatomic ion transport"/>
    <property type="evidence" value="ECO:0007669"/>
    <property type="project" value="UniProtKB-KW"/>
</dbReference>
<dbReference type="EMBL" id="CP065321">
    <property type="protein sequence ID" value="QQR31637.1"/>
    <property type="molecule type" value="Genomic_DNA"/>
</dbReference>
<dbReference type="InterPro" id="IPR050222">
    <property type="entry name" value="MATE_MdtK"/>
</dbReference>
<comment type="subcellular location">
    <subcellularLocation>
        <location evidence="2">Cell membrane</location>
        <topology evidence="2">Multi-pass membrane protein</topology>
    </subcellularLocation>
</comment>
<evidence type="ECO:0000256" key="2">
    <source>
        <dbReference type="ARBA" id="ARBA00004651"/>
    </source>
</evidence>
<dbReference type="GO" id="GO:0015297">
    <property type="term" value="F:antiporter activity"/>
    <property type="evidence" value="ECO:0007669"/>
    <property type="project" value="UniProtKB-KW"/>
</dbReference>
<evidence type="ECO:0000313" key="17">
    <source>
        <dbReference type="Proteomes" id="UP000596035"/>
    </source>
</evidence>
<evidence type="ECO:0000256" key="3">
    <source>
        <dbReference type="ARBA" id="ARBA00010199"/>
    </source>
</evidence>
<name>A0A1Z2XV92_9FIRM</name>
<feature type="transmembrane region" description="Helical" evidence="13">
    <location>
        <begin position="324"/>
        <end position="344"/>
    </location>
</feature>
<feature type="transmembrane region" description="Helical" evidence="13">
    <location>
        <begin position="171"/>
        <end position="193"/>
    </location>
</feature>
<keyword evidence="6" id="KW-0050">Antiport</keyword>
<dbReference type="GO" id="GO:0042910">
    <property type="term" value="F:xenobiotic transmembrane transporter activity"/>
    <property type="evidence" value="ECO:0007669"/>
    <property type="project" value="InterPro"/>
</dbReference>
<dbReference type="PIRSF" id="PIRSF006603">
    <property type="entry name" value="DinF"/>
    <property type="match status" value="1"/>
</dbReference>
<dbReference type="EMBL" id="CP021422">
    <property type="protein sequence ID" value="ASB42354.1"/>
    <property type="molecule type" value="Genomic_DNA"/>
</dbReference>
<dbReference type="Pfam" id="PF01554">
    <property type="entry name" value="MatE"/>
    <property type="match status" value="2"/>
</dbReference>
<feature type="transmembrane region" description="Helical" evidence="13">
    <location>
        <begin position="433"/>
        <end position="452"/>
    </location>
</feature>
<feature type="transmembrane region" description="Helical" evidence="13">
    <location>
        <begin position="66"/>
        <end position="89"/>
    </location>
</feature>
<comment type="function">
    <text evidence="1">Multidrug efflux pump.</text>
</comment>
<dbReference type="AlphaFoldDB" id="A0A1Z2XV92"/>
<feature type="transmembrane region" description="Helical" evidence="13">
    <location>
        <begin position="143"/>
        <end position="164"/>
    </location>
</feature>
<feature type="transmembrane region" description="Helical" evidence="13">
    <location>
        <begin position="101"/>
        <end position="123"/>
    </location>
</feature>
<evidence type="ECO:0000256" key="12">
    <source>
        <dbReference type="ARBA" id="ARBA00031636"/>
    </source>
</evidence>
<evidence type="ECO:0000256" key="13">
    <source>
        <dbReference type="SAM" id="Phobius"/>
    </source>
</evidence>
<keyword evidence="11 13" id="KW-0472">Membrane</keyword>
<dbReference type="NCBIfam" id="TIGR00797">
    <property type="entry name" value="matE"/>
    <property type="match status" value="1"/>
</dbReference>
<sequence length="468" mass="50216">MAGRLSSLFQAQDMTVGSPTRNLVRFSVPLLIGNMAQQLYSTVDSIVVGNYVGDSALAAIGASGPVINLLLVLFMGVSVGASVMASQYFGAKERDSLSQTIGTTITATLVCTIFVMILGPIITRPVMSMLDTPKDIFDMACDYMLILFLGFIGSAFYNVISGVLRGLGDSIMPLVFLLTACILNIGLDIWFVAGFKMGVAGAAWATIVSQFISGVLCMVRLLKMREHFTVTLRTLWPKVSFVKRLCKLGLPSGLTQAIFSLAMIVVQNLTNSFGTAVLAANTVVMRVDGFAMMPNFTFGSAMTTYTGQNMGAGRLDRTEKGAKSGLIMGVSVSVVLVGLILLFGKYLMLMFTDTPEVIRLGQQMLNTLAVGYIAMSVTQILSGVMRGAGDTMTPMWISFITTVIVRVPVAYGLEFLTRPEGGAMGSGEPTPLFLSLLISWVVGAVLTTIAYLRGKWKKKAITEKAMED</sequence>
<dbReference type="PANTHER" id="PTHR43298">
    <property type="entry name" value="MULTIDRUG RESISTANCE PROTEIN NORM-RELATED"/>
    <property type="match status" value="1"/>
</dbReference>